<evidence type="ECO:0000313" key="9">
    <source>
        <dbReference type="Proteomes" id="UP000198660"/>
    </source>
</evidence>
<comment type="similarity">
    <text evidence="1 3">Belongs to the glycosyl hydrolase 57 family.</text>
</comment>
<feature type="domain" description="1,4-alpha-glucan branching enzyme C-terminal" evidence="6">
    <location>
        <begin position="403"/>
        <end position="497"/>
    </location>
</feature>
<dbReference type="InterPro" id="IPR004300">
    <property type="entry name" value="Glyco_hydro_57_N"/>
</dbReference>
<dbReference type="Pfam" id="PF13439">
    <property type="entry name" value="Glyco_transf_4"/>
    <property type="match status" value="1"/>
</dbReference>
<dbReference type="OrthoDB" id="9803279at2"/>
<dbReference type="GO" id="GO:0005576">
    <property type="term" value="C:extracellular region"/>
    <property type="evidence" value="ECO:0007669"/>
    <property type="project" value="TreeGrafter"/>
</dbReference>
<dbReference type="Gene3D" id="3.20.110.10">
    <property type="entry name" value="Glycoside hydrolase 38, N terminal domain"/>
    <property type="match status" value="1"/>
</dbReference>
<dbReference type="InterPro" id="IPR028995">
    <property type="entry name" value="Glyco_hydro_57/38_cen_sf"/>
</dbReference>
<dbReference type="SUPFAM" id="SSF53756">
    <property type="entry name" value="UDP-Glycosyltransferase/glycogen phosphorylase"/>
    <property type="match status" value="1"/>
</dbReference>
<dbReference type="AlphaFoldDB" id="A0A1I6TZ00"/>
<accession>A0A1I6TZ00</accession>
<dbReference type="RefSeq" id="WP_091838608.1">
    <property type="nucleotide sequence ID" value="NZ_FPAA01000012.1"/>
</dbReference>
<dbReference type="Pfam" id="PF00534">
    <property type="entry name" value="Glycos_transf_1"/>
    <property type="match status" value="1"/>
</dbReference>
<dbReference type="InterPro" id="IPR028098">
    <property type="entry name" value="Glyco_trans_4-like_N"/>
</dbReference>
<dbReference type="GO" id="GO:0003844">
    <property type="term" value="F:1,4-alpha-glucan branching enzyme activity"/>
    <property type="evidence" value="ECO:0007669"/>
    <property type="project" value="InterPro"/>
</dbReference>
<sequence>MSEVGNVSLVFTSHLPFLLQGDHSETFEAQWIYETIVDSYVPFLQMIDTFLMDGLDFHLTWAVSPTLLSLLQHPVVQQRCHSYMTARIQIGEREKKRTKNDPKKYRLATHYLIESYKRSNYLKRIQFNLINKMIQLKERRGIDLITMLATSPCASLLTKESLDYQLCVAVDSFQELLGCHPKGVMLPKDIHPMNISTLLSKQGMTYALLDGELTSKQHTVVFQAKKEEHESPVTFFISNFTRSRPCCSQDNENSQRVYRDPLSDIGFSLKDAPAFMNFSYCRKGDSSEVEPLYDVKVAMQQARRDARIDLKEWSHTICREKEQGMGTEGVVIPFVLENFGGYWYEGHHYLDQMIRGLAQHSSLSLTSFSKWNYCDFEVKGSKLPIRVHHPVILEQYAWVLRHLPIAEQQWLQLMKEYPDPIPIEHRALQQACRELLLAQSGDWMDMARSEKVSKYGTNRIHHHLTAFQEIVTLLRMNQIDSETLTRWEQATPIFPNLSLPNRNPAAPIFHKKNRPALRVLMLCWEFPPFHIGGLATAVYQLSRHLVQYNIEVHLITYQPPESAAYEEVEGVHVYRVATCFDQEEASFDDWIFQLNLAMMNKVQCLIAQGLRMDIVHGHEWLISYVAQELQRQYGLPFVYTMHGIDKVKCDEVKSSPNQKVHQHETSLVSIAQKVIVCSRCIHQGVTNTFHPIKKKVVTIPNGVMVPPPPEDEVIAAVQEKRNQYALPWERVVLFAGRLLIEKGITLLVEAIPYVLQKHPEAKFVLCGAGQLEEYLVNRTTELGVSDKVMFTGFVDTESLHILYQIAEIFVLPSIHEPFGITVLEAMSYKTPVIVTDSCGPGELVQHQVNGLTILSGNLNSLIDQINWALENPEKTHTMAWKAYNTLRSEYNWKRIAVQTIDVYQEAYHR</sequence>
<dbReference type="InterPro" id="IPR011330">
    <property type="entry name" value="Glyco_hydro/deAcase_b/a-brl"/>
</dbReference>
<dbReference type="GO" id="GO:0030979">
    <property type="term" value="P:alpha-glucan biosynthetic process"/>
    <property type="evidence" value="ECO:0007669"/>
    <property type="project" value="InterPro"/>
</dbReference>
<reference evidence="9" key="1">
    <citation type="submission" date="2016-10" db="EMBL/GenBank/DDBJ databases">
        <authorList>
            <person name="Varghese N."/>
            <person name="Submissions S."/>
        </authorList>
    </citation>
    <scope>NUCLEOTIDE SEQUENCE [LARGE SCALE GENOMIC DNA]</scope>
    <source>
        <strain evidence="9">DSM 45789</strain>
    </source>
</reference>
<dbReference type="InterPro" id="IPR027291">
    <property type="entry name" value="Glyco_hydro_38_N_sf"/>
</dbReference>
<dbReference type="Pfam" id="PF03065">
    <property type="entry name" value="Glyco_hydro_57"/>
    <property type="match status" value="1"/>
</dbReference>
<feature type="domain" description="Glycosyl transferase family 1" evidence="4">
    <location>
        <begin position="719"/>
        <end position="884"/>
    </location>
</feature>
<keyword evidence="2 3" id="KW-0119">Carbohydrate metabolism</keyword>
<evidence type="ECO:0000313" key="8">
    <source>
        <dbReference type="EMBL" id="SFS94422.1"/>
    </source>
</evidence>
<evidence type="ECO:0000256" key="3">
    <source>
        <dbReference type="RuleBase" id="RU361196"/>
    </source>
</evidence>
<dbReference type="InterPro" id="IPR037090">
    <property type="entry name" value="57_glycoside_trans_central"/>
</dbReference>
<dbReference type="SUPFAM" id="SSF88713">
    <property type="entry name" value="Glycoside hydrolase/deacetylase"/>
    <property type="match status" value="1"/>
</dbReference>
<feature type="domain" description="Glycosyltransferase subfamily 4-like N-terminal" evidence="7">
    <location>
        <begin position="531"/>
        <end position="703"/>
    </location>
</feature>
<dbReference type="CDD" id="cd03801">
    <property type="entry name" value="GT4_PimA-like"/>
    <property type="match status" value="1"/>
</dbReference>
<dbReference type="EMBL" id="FPAA01000012">
    <property type="protein sequence ID" value="SFS94422.1"/>
    <property type="molecule type" value="Genomic_DNA"/>
</dbReference>
<organism evidence="8 9">
    <name type="scientific">Marininema halotolerans</name>
    <dbReference type="NCBI Taxonomy" id="1155944"/>
    <lineage>
        <taxon>Bacteria</taxon>
        <taxon>Bacillati</taxon>
        <taxon>Bacillota</taxon>
        <taxon>Bacilli</taxon>
        <taxon>Bacillales</taxon>
        <taxon>Thermoactinomycetaceae</taxon>
        <taxon>Marininema</taxon>
    </lineage>
</organism>
<gene>
    <name evidence="8" type="ORF">SAMN05444972_11234</name>
</gene>
<evidence type="ECO:0000259" key="7">
    <source>
        <dbReference type="Pfam" id="PF13439"/>
    </source>
</evidence>
<dbReference type="Gene3D" id="3.40.50.2000">
    <property type="entry name" value="Glycogen Phosphorylase B"/>
    <property type="match status" value="2"/>
</dbReference>
<name>A0A1I6TZ00_9BACL</name>
<dbReference type="Proteomes" id="UP000198660">
    <property type="component" value="Unassembled WGS sequence"/>
</dbReference>
<evidence type="ECO:0000259" key="4">
    <source>
        <dbReference type="Pfam" id="PF00534"/>
    </source>
</evidence>
<protein>
    <submittedName>
        <fullName evidence="8">1,4-alpha-glucan branching enzyme</fullName>
    </submittedName>
</protein>
<dbReference type="InterPro" id="IPR040042">
    <property type="entry name" value="Branching_enz_MT3115-like"/>
</dbReference>
<dbReference type="SUPFAM" id="SSF88688">
    <property type="entry name" value="Families 57/38 glycoside transferase middle domain"/>
    <property type="match status" value="1"/>
</dbReference>
<keyword evidence="9" id="KW-1185">Reference proteome</keyword>
<proteinExistence type="inferred from homology"/>
<feature type="domain" description="Glycoside hydrolase family 57 N-terminal" evidence="5">
    <location>
        <begin position="9"/>
        <end position="361"/>
    </location>
</feature>
<evidence type="ECO:0000259" key="5">
    <source>
        <dbReference type="Pfam" id="PF03065"/>
    </source>
</evidence>
<evidence type="ECO:0000259" key="6">
    <source>
        <dbReference type="Pfam" id="PF09210"/>
    </source>
</evidence>
<dbReference type="PANTHER" id="PTHR41695">
    <property type="entry name" value="1,4-ALPHA-GLUCAN BRANCHING ENZYME RV3031-RELATED"/>
    <property type="match status" value="1"/>
</dbReference>
<dbReference type="Pfam" id="PF09210">
    <property type="entry name" value="BE_C"/>
    <property type="match status" value="1"/>
</dbReference>
<evidence type="ECO:0000256" key="2">
    <source>
        <dbReference type="ARBA" id="ARBA00023277"/>
    </source>
</evidence>
<dbReference type="InterPro" id="IPR001296">
    <property type="entry name" value="Glyco_trans_1"/>
</dbReference>
<dbReference type="Gene3D" id="1.20.1430.10">
    <property type="entry name" value="Families 57/38 glycoside transferase, middle domain"/>
    <property type="match status" value="1"/>
</dbReference>
<dbReference type="PANTHER" id="PTHR41695:SF1">
    <property type="entry name" value="1,4-ALPHA-GLUCAN BRANCHING ENZYME TK1436"/>
    <property type="match status" value="1"/>
</dbReference>
<evidence type="ECO:0000256" key="1">
    <source>
        <dbReference type="ARBA" id="ARBA00006821"/>
    </source>
</evidence>
<dbReference type="InterPro" id="IPR015293">
    <property type="entry name" value="BE_C"/>
</dbReference>